<dbReference type="SMART" id="SM00739">
    <property type="entry name" value="KOW"/>
    <property type="match status" value="1"/>
</dbReference>
<dbReference type="InterPro" id="IPR003256">
    <property type="entry name" value="Ribosomal_uL24"/>
</dbReference>
<dbReference type="Pfam" id="PF17136">
    <property type="entry name" value="ribosomal_L24"/>
    <property type="match status" value="1"/>
</dbReference>
<evidence type="ECO:0000256" key="1">
    <source>
        <dbReference type="ARBA" id="ARBA00004072"/>
    </source>
</evidence>
<organism evidence="9">
    <name type="scientific">Balbiania investiens</name>
    <dbReference type="NCBI Taxonomy" id="111861"/>
    <lineage>
        <taxon>Eukaryota</taxon>
        <taxon>Rhodophyta</taxon>
        <taxon>Florideophyceae</taxon>
        <taxon>Nemaliophycidae</taxon>
        <taxon>Balbianiales</taxon>
        <taxon>Balbianiaceae</taxon>
        <taxon>Balbiania</taxon>
    </lineage>
</organism>
<dbReference type="PROSITE" id="PS01108">
    <property type="entry name" value="RIBOSOMAL_L24"/>
    <property type="match status" value="1"/>
</dbReference>
<dbReference type="Pfam" id="PF00467">
    <property type="entry name" value="KOW"/>
    <property type="match status" value="1"/>
</dbReference>
<evidence type="ECO:0000256" key="4">
    <source>
        <dbReference type="ARBA" id="ARBA00023274"/>
    </source>
</evidence>
<protein>
    <recommendedName>
        <fullName evidence="5">Large ribosomal subunit protein uL24c</fullName>
    </recommendedName>
    <alternativeName>
        <fullName evidence="6">50S ribosomal protein L24, chloroplastic</fullName>
    </alternativeName>
</protein>
<dbReference type="EMBL" id="MH026108">
    <property type="protein sequence ID" value="QBX88612.1"/>
    <property type="molecule type" value="Genomic_DNA"/>
</dbReference>
<evidence type="ECO:0000259" key="8">
    <source>
        <dbReference type="SMART" id="SM00739"/>
    </source>
</evidence>
<name>A0A4D6BKY0_9FLOR</name>
<evidence type="ECO:0000256" key="2">
    <source>
        <dbReference type="ARBA" id="ARBA00010618"/>
    </source>
</evidence>
<dbReference type="GO" id="GO:1990904">
    <property type="term" value="C:ribonucleoprotein complex"/>
    <property type="evidence" value="ECO:0007669"/>
    <property type="project" value="UniProtKB-KW"/>
</dbReference>
<dbReference type="Gene3D" id="2.30.30.30">
    <property type="match status" value="1"/>
</dbReference>
<proteinExistence type="inferred from homology"/>
<evidence type="ECO:0000256" key="7">
    <source>
        <dbReference type="RuleBase" id="RU003477"/>
    </source>
</evidence>
<dbReference type="InterPro" id="IPR008991">
    <property type="entry name" value="Translation_prot_SH3-like_sf"/>
</dbReference>
<geneLocation type="plastid" evidence="9"/>
<dbReference type="NCBIfam" id="TIGR01079">
    <property type="entry name" value="rplX_bact"/>
    <property type="match status" value="1"/>
</dbReference>
<comment type="function">
    <text evidence="1">One of two assembly initiator proteins, it binds directly to the 5'-end of the 23S rRNA, where it nucleates assembly of the 50S subunit.</text>
</comment>
<dbReference type="HAMAP" id="MF_01326_B">
    <property type="entry name" value="Ribosomal_uL24_B"/>
    <property type="match status" value="1"/>
</dbReference>
<reference evidence="9" key="1">
    <citation type="journal article" date="2019" name="Phycologia">
        <title>Chloroplast and mitochondrial genomes of Balbiania investiens (Balbianiales, Nemaliophycidae).</title>
        <authorList>
            <person name="Evans J.R."/>
            <person name="StAmour N."/>
            <person name="Verbruggen H."/>
            <person name="Salomaki E.D."/>
            <person name="Vis M.L."/>
        </authorList>
    </citation>
    <scope>NUCLEOTIDE SEQUENCE</scope>
</reference>
<dbReference type="GO" id="GO:0005840">
    <property type="term" value="C:ribosome"/>
    <property type="evidence" value="ECO:0007669"/>
    <property type="project" value="UniProtKB-KW"/>
</dbReference>
<comment type="similarity">
    <text evidence="2 7">Belongs to the universal ribosomal protein uL24 family.</text>
</comment>
<keyword evidence="9" id="KW-0934">Plastid</keyword>
<accession>A0A4D6BKY0</accession>
<dbReference type="InterPro" id="IPR005825">
    <property type="entry name" value="Ribosomal_uL24_CS"/>
</dbReference>
<evidence type="ECO:0000256" key="6">
    <source>
        <dbReference type="ARBA" id="ARBA00035361"/>
    </source>
</evidence>
<dbReference type="GO" id="GO:0003723">
    <property type="term" value="F:RNA binding"/>
    <property type="evidence" value="ECO:0007669"/>
    <property type="project" value="InterPro"/>
</dbReference>
<dbReference type="GO" id="GO:0006412">
    <property type="term" value="P:translation"/>
    <property type="evidence" value="ECO:0007669"/>
    <property type="project" value="InterPro"/>
</dbReference>
<dbReference type="GeneID" id="40138767"/>
<dbReference type="InterPro" id="IPR057264">
    <property type="entry name" value="Ribosomal_uL24_C"/>
</dbReference>
<dbReference type="SUPFAM" id="SSF50104">
    <property type="entry name" value="Translation proteins SH3-like domain"/>
    <property type="match status" value="1"/>
</dbReference>
<dbReference type="RefSeq" id="YP_009628829.1">
    <property type="nucleotide sequence ID" value="NC_042171.1"/>
</dbReference>
<dbReference type="AlphaFoldDB" id="A0A4D6BKY0"/>
<dbReference type="GO" id="GO:0003735">
    <property type="term" value="F:structural constituent of ribosome"/>
    <property type="evidence" value="ECO:0007669"/>
    <property type="project" value="InterPro"/>
</dbReference>
<evidence type="ECO:0000313" key="9">
    <source>
        <dbReference type="EMBL" id="QBX88612.1"/>
    </source>
</evidence>
<feature type="domain" description="KOW" evidence="8">
    <location>
        <begin position="2"/>
        <end position="29"/>
    </location>
</feature>
<evidence type="ECO:0000256" key="3">
    <source>
        <dbReference type="ARBA" id="ARBA00022980"/>
    </source>
</evidence>
<dbReference type="InterPro" id="IPR014722">
    <property type="entry name" value="Rib_uL2_dom2"/>
</dbReference>
<evidence type="ECO:0000256" key="5">
    <source>
        <dbReference type="ARBA" id="ARBA00035282"/>
    </source>
</evidence>
<keyword evidence="4 7" id="KW-0687">Ribonucleoprotein</keyword>
<dbReference type="PANTHER" id="PTHR12903">
    <property type="entry name" value="MITOCHONDRIAL RIBOSOMAL PROTEIN L24"/>
    <property type="match status" value="1"/>
</dbReference>
<dbReference type="InterPro" id="IPR005824">
    <property type="entry name" value="KOW"/>
</dbReference>
<dbReference type="CDD" id="cd06089">
    <property type="entry name" value="KOW_RPL26"/>
    <property type="match status" value="1"/>
</dbReference>
<gene>
    <name evidence="9" type="primary">rpl24</name>
</gene>
<sequence>MHVKKGDQVKIITGAYKGQIGEIMQVLRRTQEVLIKNINVKTKHGRPTKEGEVGQVLRVEAPIHSSNVMLYDIHRKVASRYKHIKDEHGQKRRVLIKLNKAY</sequence>
<keyword evidence="3 7" id="KW-0689">Ribosomal protein</keyword>
<dbReference type="InterPro" id="IPR041988">
    <property type="entry name" value="Ribosomal_uL24_KOW"/>
</dbReference>